<accession>A0ABS2RGQ4</accession>
<dbReference type="RefSeq" id="WP_204915837.1">
    <property type="nucleotide sequence ID" value="NZ_BAAAQP010000003.1"/>
</dbReference>
<dbReference type="Proteomes" id="UP000704762">
    <property type="component" value="Unassembled WGS sequence"/>
</dbReference>
<organism evidence="4 5">
    <name type="scientific">Microlunatus panaciterrae</name>
    <dbReference type="NCBI Taxonomy" id="400768"/>
    <lineage>
        <taxon>Bacteria</taxon>
        <taxon>Bacillati</taxon>
        <taxon>Actinomycetota</taxon>
        <taxon>Actinomycetes</taxon>
        <taxon>Propionibacteriales</taxon>
        <taxon>Propionibacteriaceae</taxon>
        <taxon>Microlunatus</taxon>
    </lineage>
</organism>
<reference evidence="4 5" key="1">
    <citation type="submission" date="2021-01" db="EMBL/GenBank/DDBJ databases">
        <title>Sequencing the genomes of 1000 actinobacteria strains.</title>
        <authorList>
            <person name="Klenk H.-P."/>
        </authorList>
    </citation>
    <scope>NUCLEOTIDE SEQUENCE [LARGE SCALE GENOMIC DNA]</scope>
    <source>
        <strain evidence="4 5">DSM 18662</strain>
    </source>
</reference>
<evidence type="ECO:0000256" key="3">
    <source>
        <dbReference type="SAM" id="MobiDB-lite"/>
    </source>
</evidence>
<protein>
    <submittedName>
        <fullName evidence="4">Uncharacterized protein YlxW (UPF0749 family)</fullName>
    </submittedName>
</protein>
<evidence type="ECO:0000256" key="2">
    <source>
        <dbReference type="SAM" id="Coils"/>
    </source>
</evidence>
<proteinExistence type="inferred from homology"/>
<dbReference type="InterPro" id="IPR010273">
    <property type="entry name" value="DUF881"/>
</dbReference>
<dbReference type="PANTHER" id="PTHR37313">
    <property type="entry name" value="UPF0749 PROTEIN RV1825"/>
    <property type="match status" value="1"/>
</dbReference>
<comment type="similarity">
    <text evidence="1">Belongs to the UPF0749 family.</text>
</comment>
<keyword evidence="2" id="KW-0175">Coiled coil</keyword>
<keyword evidence="5" id="KW-1185">Reference proteome</keyword>
<feature type="coiled-coil region" evidence="2">
    <location>
        <begin position="90"/>
        <end position="117"/>
    </location>
</feature>
<dbReference type="EMBL" id="JAFBCF010000001">
    <property type="protein sequence ID" value="MBM7797104.1"/>
    <property type="molecule type" value="Genomic_DNA"/>
</dbReference>
<evidence type="ECO:0000313" key="4">
    <source>
        <dbReference type="EMBL" id="MBM7797104.1"/>
    </source>
</evidence>
<dbReference type="Gene3D" id="3.30.70.1880">
    <property type="entry name" value="Protein of unknown function DUF881"/>
    <property type="match status" value="1"/>
</dbReference>
<name>A0ABS2RGQ4_9ACTN</name>
<feature type="region of interest" description="Disordered" evidence="3">
    <location>
        <begin position="1"/>
        <end position="25"/>
    </location>
</feature>
<evidence type="ECO:0000256" key="1">
    <source>
        <dbReference type="ARBA" id="ARBA00009108"/>
    </source>
</evidence>
<sequence length="285" mass="30724">MSSSKTKSPVRADQSATPQQQGRRPDASMDLLNQIMRQPLDPDYARVAAQGAPPPRLRWPLAIIAVVIGAMFAVSALQTTRSAPVIAGERQELISRIRNAETEQDTLRAKVTALSNDITRLRGSALGNDSASRELEGRINVLEPSVGSVAVTGPGLAIVVDDGPDQGNDRARVADTDLQILVNGLWIAGAEAVAINGHRISNLTAIRGAGDAITVDYRSLTRPYRIEAIGDPKTLQADYVESSGGAWWNLLEQNYQMRHEITDVKELTLPADPGMVLRYARKAGS</sequence>
<gene>
    <name evidence="4" type="ORF">JOE57_000025</name>
</gene>
<dbReference type="Pfam" id="PF05949">
    <property type="entry name" value="DUF881"/>
    <property type="match status" value="1"/>
</dbReference>
<evidence type="ECO:0000313" key="5">
    <source>
        <dbReference type="Proteomes" id="UP000704762"/>
    </source>
</evidence>
<dbReference type="PANTHER" id="PTHR37313:SF1">
    <property type="entry name" value="UPF0749 PROTEIN RV1823"/>
    <property type="match status" value="1"/>
</dbReference>
<comment type="caution">
    <text evidence="4">The sequence shown here is derived from an EMBL/GenBank/DDBJ whole genome shotgun (WGS) entry which is preliminary data.</text>
</comment>